<evidence type="ECO:0000256" key="6">
    <source>
        <dbReference type="ARBA" id="ARBA00023136"/>
    </source>
</evidence>
<feature type="transmembrane region" description="Helical" evidence="8">
    <location>
        <begin position="308"/>
        <end position="333"/>
    </location>
</feature>
<keyword evidence="5 8" id="KW-1133">Transmembrane helix</keyword>
<dbReference type="RefSeq" id="WP_205007300.1">
    <property type="nucleotide sequence ID" value="NZ_CBCRXA010000007.1"/>
</dbReference>
<reference evidence="10 11" key="1">
    <citation type="submission" date="2021-01" db="EMBL/GenBank/DDBJ databases">
        <title>Genomic Encyclopedia of Type Strains, Phase IV (KMG-IV): sequencing the most valuable type-strain genomes for metagenomic binning, comparative biology and taxonomic classification.</title>
        <authorList>
            <person name="Goeker M."/>
        </authorList>
    </citation>
    <scope>NUCLEOTIDE SEQUENCE [LARGE SCALE GENOMIC DNA]</scope>
    <source>
        <strain evidence="10 11">DSM 100968</strain>
    </source>
</reference>
<proteinExistence type="inferred from homology"/>
<organism evidence="10 11">
    <name type="scientific">Sporolactobacillus spathodeae</name>
    <dbReference type="NCBI Taxonomy" id="1465502"/>
    <lineage>
        <taxon>Bacteria</taxon>
        <taxon>Bacillati</taxon>
        <taxon>Bacillota</taxon>
        <taxon>Bacilli</taxon>
        <taxon>Bacillales</taxon>
        <taxon>Sporolactobacillaceae</taxon>
        <taxon>Sporolactobacillus</taxon>
    </lineage>
</organism>
<keyword evidence="11" id="KW-1185">Reference proteome</keyword>
<keyword evidence="6 8" id="KW-0472">Membrane</keyword>
<dbReference type="InterPro" id="IPR004869">
    <property type="entry name" value="MMPL_dom"/>
</dbReference>
<keyword evidence="7" id="KW-0175">Coiled coil</keyword>
<evidence type="ECO:0000313" key="11">
    <source>
        <dbReference type="Proteomes" id="UP000823201"/>
    </source>
</evidence>
<evidence type="ECO:0000256" key="1">
    <source>
        <dbReference type="ARBA" id="ARBA00004651"/>
    </source>
</evidence>
<comment type="subcellular location">
    <subcellularLocation>
        <location evidence="1">Cell membrane</location>
        <topology evidence="1">Multi-pass membrane protein</topology>
    </subcellularLocation>
</comment>
<protein>
    <submittedName>
        <fullName evidence="10">RND superfamily putative drug exporter</fullName>
    </submittedName>
</protein>
<evidence type="ECO:0000256" key="7">
    <source>
        <dbReference type="SAM" id="Coils"/>
    </source>
</evidence>
<evidence type="ECO:0000256" key="5">
    <source>
        <dbReference type="ARBA" id="ARBA00022989"/>
    </source>
</evidence>
<feature type="transmembrane region" description="Helical" evidence="8">
    <location>
        <begin position="365"/>
        <end position="384"/>
    </location>
</feature>
<dbReference type="PANTHER" id="PTHR33406">
    <property type="entry name" value="MEMBRANE PROTEIN MJ1562-RELATED"/>
    <property type="match status" value="1"/>
</dbReference>
<name>A0ABS2QAC9_9BACL</name>
<dbReference type="SUPFAM" id="SSF58104">
    <property type="entry name" value="Methyl-accepting chemotaxis protein (MCP) signaling domain"/>
    <property type="match status" value="1"/>
</dbReference>
<dbReference type="Proteomes" id="UP000823201">
    <property type="component" value="Unassembled WGS sequence"/>
</dbReference>
<comment type="similarity">
    <text evidence="2">Belongs to the resistance-nodulation-cell division (RND) (TC 2.A.6) family. MmpL subfamily.</text>
</comment>
<feature type="transmembrane region" description="Helical" evidence="8">
    <location>
        <begin position="870"/>
        <end position="889"/>
    </location>
</feature>
<dbReference type="Pfam" id="PF03176">
    <property type="entry name" value="MMPL"/>
    <property type="match status" value="2"/>
</dbReference>
<feature type="coiled-coil region" evidence="7">
    <location>
        <begin position="551"/>
        <end position="578"/>
    </location>
</feature>
<evidence type="ECO:0000256" key="2">
    <source>
        <dbReference type="ARBA" id="ARBA00010157"/>
    </source>
</evidence>
<dbReference type="Gene3D" id="1.10.287.950">
    <property type="entry name" value="Methyl-accepting chemotaxis protein"/>
    <property type="match status" value="2"/>
</dbReference>
<feature type="transmembrane region" description="Helical" evidence="8">
    <location>
        <begin position="932"/>
        <end position="951"/>
    </location>
</feature>
<comment type="caution">
    <text evidence="10">The sequence shown here is derived from an EMBL/GenBank/DDBJ whole genome shotgun (WGS) entry which is preliminary data.</text>
</comment>
<dbReference type="PANTHER" id="PTHR33406:SF6">
    <property type="entry name" value="MEMBRANE PROTEIN YDGH-RELATED"/>
    <property type="match status" value="1"/>
</dbReference>
<feature type="transmembrane region" description="Helical" evidence="8">
    <location>
        <begin position="896"/>
        <end position="920"/>
    </location>
</feature>
<keyword evidence="3" id="KW-1003">Cell membrane</keyword>
<evidence type="ECO:0000259" key="9">
    <source>
        <dbReference type="Pfam" id="PF03176"/>
    </source>
</evidence>
<evidence type="ECO:0000256" key="8">
    <source>
        <dbReference type="SAM" id="Phobius"/>
    </source>
</evidence>
<keyword evidence="4 8" id="KW-0812">Transmembrane</keyword>
<dbReference type="EMBL" id="JAFBEV010000022">
    <property type="protein sequence ID" value="MBM7658747.1"/>
    <property type="molecule type" value="Genomic_DNA"/>
</dbReference>
<evidence type="ECO:0000256" key="3">
    <source>
        <dbReference type="ARBA" id="ARBA00022475"/>
    </source>
</evidence>
<accession>A0ABS2QAC9</accession>
<feature type="transmembrane region" description="Helical" evidence="8">
    <location>
        <begin position="176"/>
        <end position="196"/>
    </location>
</feature>
<evidence type="ECO:0000313" key="10">
    <source>
        <dbReference type="EMBL" id="MBM7658747.1"/>
    </source>
</evidence>
<gene>
    <name evidence="10" type="ORF">JOC27_002209</name>
</gene>
<feature type="transmembrane region" description="Helical" evidence="8">
    <location>
        <begin position="279"/>
        <end position="302"/>
    </location>
</feature>
<feature type="domain" description="Membrane transport protein MMPL" evidence="9">
    <location>
        <begin position="705"/>
        <end position="1039"/>
    </location>
</feature>
<sequence length="1055" mass="113808">MKKWVALRWVFLALWIVGLVVLTFTSPNLANLVREKGNMTLPNNYSTSVAAKIQKQMGTKVEGSTYLAVFHSRDALSAQDKNNIHHTLKKLRDDRKALHINTVNDIFNQPHMKSQLLSKNHHTTIAILQVDTPANLAKIQPYIATLNKEIKTSGVTTYITGSQPINNDENTSAQVGMTRTGLLTVIFILVVLLFVFRSVIAPLIPLFCVGLSFVAARSALSILVQYMNFPVSNYSEIFMITIMFGIGTDYCILLLSRFKEELARGLSKQEATVTMLKTAGSTVLQSAIPVLISFLALSFAHFNLYRSAIAVGVGIIFLVLALFMLLPIFTMLLGRHLFWPMTGSIAEPKSDLWTRAGHLSLGRPILALLLVALFTVPPILLYHGTLSFNSPEEIGNQYPAKAGLNVVTKDFGAGNISPVTIYLKNDVSMKNTNDIAEIERLSTAIAADSHVKKVMSLSRPLGSRLNEIYVTNQSGKVHQGLTQASSGLNTLKTGLSKASSQLGGAQPQLQSAAISVDKLQNGTNQTANGISKLSNALSKIASGIQSGTTGAGEIEQNVQKARTQLKQLESGEQQLQNGYAEVANGLSTLSSQLNSPGSGATTISDAIVQIQTGLTAYIKSNPSAVENPNLQTAFSGLKNLSGALSAQQTQMTTLRSTVAKLSNALDQLNQQSTQISSGLGQFDNGLGQLDQALGQLQSGLGKASTAQNQVVAATPKLSNALKQIASGQEKMKTGFSTFGTQIGALDKGLKQSATGAAKIKNGIDSANDLIAGWSHVSYRQSGIYVPDAILNAADYQKAMKTYLSRNGKITSIQIVMKDDPYSNGGIAHFEALKKALPSYLKGTPFENAKIGISGVASMNSDLKQLAASDYQRAVISVLIGIFIALVIVLRSLTMPLYLMVSLFVTYFSALGFSEIIFMRLLHHTGLTWTTQFFGFILLIALGIDYSIFVMARFNEYETGSIRQRMLLTLGRMGSVIISAVIILCGTFAAMLPSGMLSLIQIATVAMFGLAIYALIMLPLFIPVMVRLFGRANWWPFAGNAHALAVPSDTTRSVDR</sequence>
<feature type="transmembrane region" description="Helical" evidence="8">
    <location>
        <begin position="997"/>
        <end position="1021"/>
    </location>
</feature>
<feature type="transmembrane region" description="Helical" evidence="8">
    <location>
        <begin position="972"/>
        <end position="991"/>
    </location>
</feature>
<evidence type="ECO:0000256" key="4">
    <source>
        <dbReference type="ARBA" id="ARBA00022692"/>
    </source>
</evidence>
<feature type="domain" description="Membrane transport protein MMPL" evidence="9">
    <location>
        <begin position="42"/>
        <end position="365"/>
    </location>
</feature>
<dbReference type="Gene3D" id="1.20.1640.10">
    <property type="entry name" value="Multidrug efflux transporter AcrB transmembrane domain"/>
    <property type="match status" value="2"/>
</dbReference>
<feature type="transmembrane region" description="Helical" evidence="8">
    <location>
        <begin position="237"/>
        <end position="258"/>
    </location>
</feature>
<dbReference type="InterPro" id="IPR050545">
    <property type="entry name" value="Mycobact_MmpL"/>
</dbReference>
<dbReference type="SUPFAM" id="SSF82866">
    <property type="entry name" value="Multidrug efflux transporter AcrB transmembrane domain"/>
    <property type="match status" value="2"/>
</dbReference>